<organism evidence="1 2">
    <name type="scientific">Acropora cervicornis</name>
    <name type="common">Staghorn coral</name>
    <dbReference type="NCBI Taxonomy" id="6130"/>
    <lineage>
        <taxon>Eukaryota</taxon>
        <taxon>Metazoa</taxon>
        <taxon>Cnidaria</taxon>
        <taxon>Anthozoa</taxon>
        <taxon>Hexacorallia</taxon>
        <taxon>Scleractinia</taxon>
        <taxon>Astrocoeniina</taxon>
        <taxon>Acroporidae</taxon>
        <taxon>Acropora</taxon>
    </lineage>
</organism>
<dbReference type="Proteomes" id="UP001249851">
    <property type="component" value="Unassembled WGS sequence"/>
</dbReference>
<evidence type="ECO:0000313" key="2">
    <source>
        <dbReference type="Proteomes" id="UP001249851"/>
    </source>
</evidence>
<reference evidence="1" key="1">
    <citation type="journal article" date="2023" name="G3 (Bethesda)">
        <title>Whole genome assembly and annotation of the endangered Caribbean coral Acropora cervicornis.</title>
        <authorList>
            <person name="Selwyn J.D."/>
            <person name="Vollmer S.V."/>
        </authorList>
    </citation>
    <scope>NUCLEOTIDE SEQUENCE</scope>
    <source>
        <strain evidence="1">K2</strain>
    </source>
</reference>
<proteinExistence type="predicted"/>
<dbReference type="AlphaFoldDB" id="A0AAD9QPW1"/>
<keyword evidence="2" id="KW-1185">Reference proteome</keyword>
<comment type="caution">
    <text evidence="1">The sequence shown here is derived from an EMBL/GenBank/DDBJ whole genome shotgun (WGS) entry which is preliminary data.</text>
</comment>
<sequence length="131" mass="15074">MSSEHHDHPGFRMCHTNAERELWRTEQPDDLKQPFGRPNCDEGFILDLKMDEISANVAIHEGRDHHNLSKYLDRDIGNSRYANFFGEIKCIKGNVSTCGNFIVNSLNTNKKLLSQLHKCRLLYAVFLNGLD</sequence>
<name>A0AAD9QPW1_ACRCE</name>
<evidence type="ECO:0000313" key="1">
    <source>
        <dbReference type="EMBL" id="KAK2564936.1"/>
    </source>
</evidence>
<accession>A0AAD9QPW1</accession>
<protein>
    <submittedName>
        <fullName evidence="1">Uncharacterized protein</fullName>
    </submittedName>
</protein>
<gene>
    <name evidence="1" type="ORF">P5673_011645</name>
</gene>
<dbReference type="EMBL" id="JARQWQ010000021">
    <property type="protein sequence ID" value="KAK2564936.1"/>
    <property type="molecule type" value="Genomic_DNA"/>
</dbReference>
<reference evidence="1" key="2">
    <citation type="journal article" date="2023" name="Science">
        <title>Genomic signatures of disease resistance in endangered staghorn corals.</title>
        <authorList>
            <person name="Vollmer S.V."/>
            <person name="Selwyn J.D."/>
            <person name="Despard B.A."/>
            <person name="Roesel C.L."/>
        </authorList>
    </citation>
    <scope>NUCLEOTIDE SEQUENCE</scope>
    <source>
        <strain evidence="1">K2</strain>
    </source>
</reference>